<dbReference type="SUPFAM" id="SSF161084">
    <property type="entry name" value="MAPEG domain-like"/>
    <property type="match status" value="1"/>
</dbReference>
<feature type="coiled-coil region" evidence="1">
    <location>
        <begin position="248"/>
        <end position="311"/>
    </location>
</feature>
<dbReference type="Gene3D" id="1.20.120.550">
    <property type="entry name" value="Membrane associated eicosanoid/glutathione metabolism-like domain"/>
    <property type="match status" value="1"/>
</dbReference>
<sequence length="323" mass="35888">MSSNSVSSNEDEFANRDHLGLQPLTQETETEDRAFFKYLRLVLAVLLVGLVVAGLTYLAAKHLGSGAILERKFNFIHENQLGYVFLCVWIAGMTRSGVTVLANAARAGARVDRPDQHVYKIMESSGSLKDAPYVLMANTGTVGRFNRAQRAAFNMDESLPLLLVNTVLASSVFGPWILLPMLLYCFGRLSFSIKYRSSLKERSAGFLPSLIGEKWEVMRLLAFLAPVAALLLDGSSKARPVSKVVQLLQSMKVQLETEAAEEAELMEKHTCWCKENGEAKEKAILEAQAHIEEWEGRITELEAISSRLETEISTLSAAEHHWK</sequence>
<evidence type="ECO:0000256" key="2">
    <source>
        <dbReference type="SAM" id="Phobius"/>
    </source>
</evidence>
<accession>A0ABP0PGL1</accession>
<dbReference type="EMBL" id="CAXAMM010036002">
    <property type="protein sequence ID" value="CAK9075163.1"/>
    <property type="molecule type" value="Genomic_DNA"/>
</dbReference>
<keyword evidence="2" id="KW-1133">Transmembrane helix</keyword>
<feature type="transmembrane region" description="Helical" evidence="2">
    <location>
        <begin position="81"/>
        <end position="105"/>
    </location>
</feature>
<dbReference type="Proteomes" id="UP001642464">
    <property type="component" value="Unassembled WGS sequence"/>
</dbReference>
<comment type="caution">
    <text evidence="3">The sequence shown here is derived from an EMBL/GenBank/DDBJ whole genome shotgun (WGS) entry which is preliminary data.</text>
</comment>
<proteinExistence type="predicted"/>
<organism evidence="3 4">
    <name type="scientific">Durusdinium trenchii</name>
    <dbReference type="NCBI Taxonomy" id="1381693"/>
    <lineage>
        <taxon>Eukaryota</taxon>
        <taxon>Sar</taxon>
        <taxon>Alveolata</taxon>
        <taxon>Dinophyceae</taxon>
        <taxon>Suessiales</taxon>
        <taxon>Symbiodiniaceae</taxon>
        <taxon>Durusdinium</taxon>
    </lineage>
</organism>
<protein>
    <submittedName>
        <fullName evidence="3">Uncharacterized protein</fullName>
    </submittedName>
</protein>
<keyword evidence="2" id="KW-0812">Transmembrane</keyword>
<evidence type="ECO:0000313" key="4">
    <source>
        <dbReference type="Proteomes" id="UP001642464"/>
    </source>
</evidence>
<keyword evidence="4" id="KW-1185">Reference proteome</keyword>
<name>A0ABP0PGL1_9DINO</name>
<reference evidence="3 4" key="1">
    <citation type="submission" date="2024-02" db="EMBL/GenBank/DDBJ databases">
        <authorList>
            <person name="Chen Y."/>
            <person name="Shah S."/>
            <person name="Dougan E. K."/>
            <person name="Thang M."/>
            <person name="Chan C."/>
        </authorList>
    </citation>
    <scope>NUCLEOTIDE SEQUENCE [LARGE SCALE GENOMIC DNA]</scope>
</reference>
<keyword evidence="1" id="KW-0175">Coiled coil</keyword>
<gene>
    <name evidence="3" type="ORF">SCF082_LOCUS36475</name>
</gene>
<evidence type="ECO:0000256" key="1">
    <source>
        <dbReference type="SAM" id="Coils"/>
    </source>
</evidence>
<feature type="transmembrane region" description="Helical" evidence="2">
    <location>
        <begin position="162"/>
        <end position="186"/>
    </location>
</feature>
<feature type="transmembrane region" description="Helical" evidence="2">
    <location>
        <begin position="38"/>
        <end position="60"/>
    </location>
</feature>
<evidence type="ECO:0000313" key="3">
    <source>
        <dbReference type="EMBL" id="CAK9075163.1"/>
    </source>
</evidence>
<dbReference type="InterPro" id="IPR023352">
    <property type="entry name" value="MAPEG-like_dom_sf"/>
</dbReference>
<keyword evidence="2" id="KW-0472">Membrane</keyword>